<protein>
    <submittedName>
        <fullName evidence="1">Uncharacterized protein</fullName>
    </submittedName>
</protein>
<keyword evidence="2" id="KW-1185">Reference proteome</keyword>
<evidence type="ECO:0000313" key="1">
    <source>
        <dbReference type="EMBL" id="MPC78996.1"/>
    </source>
</evidence>
<dbReference type="AlphaFoldDB" id="A0A5B7IAR7"/>
<evidence type="ECO:0000313" key="2">
    <source>
        <dbReference type="Proteomes" id="UP000324222"/>
    </source>
</evidence>
<proteinExistence type="predicted"/>
<dbReference type="EMBL" id="VSRR010049943">
    <property type="protein sequence ID" value="MPC78996.1"/>
    <property type="molecule type" value="Genomic_DNA"/>
</dbReference>
<organism evidence="1 2">
    <name type="scientific">Portunus trituberculatus</name>
    <name type="common">Swimming crab</name>
    <name type="synonym">Neptunus trituberculatus</name>
    <dbReference type="NCBI Taxonomy" id="210409"/>
    <lineage>
        <taxon>Eukaryota</taxon>
        <taxon>Metazoa</taxon>
        <taxon>Ecdysozoa</taxon>
        <taxon>Arthropoda</taxon>
        <taxon>Crustacea</taxon>
        <taxon>Multicrustacea</taxon>
        <taxon>Malacostraca</taxon>
        <taxon>Eumalacostraca</taxon>
        <taxon>Eucarida</taxon>
        <taxon>Decapoda</taxon>
        <taxon>Pleocyemata</taxon>
        <taxon>Brachyura</taxon>
        <taxon>Eubrachyura</taxon>
        <taxon>Portunoidea</taxon>
        <taxon>Portunidae</taxon>
        <taxon>Portuninae</taxon>
        <taxon>Portunus</taxon>
    </lineage>
</organism>
<sequence>MQENHQVKDCEDERRAGFSLVSWRSRYTHAFLVWLQGEYIQGPPPPTSACLHNSATRHPPWSLVKRLPLPFVSAATCSSSSSSSSSVPFTSSF</sequence>
<reference evidence="1 2" key="1">
    <citation type="submission" date="2019-05" db="EMBL/GenBank/DDBJ databases">
        <title>Another draft genome of Portunus trituberculatus and its Hox gene families provides insights of decapod evolution.</title>
        <authorList>
            <person name="Jeong J.-H."/>
            <person name="Song I."/>
            <person name="Kim S."/>
            <person name="Choi T."/>
            <person name="Kim D."/>
            <person name="Ryu S."/>
            <person name="Kim W."/>
        </authorList>
    </citation>
    <scope>NUCLEOTIDE SEQUENCE [LARGE SCALE GENOMIC DNA]</scope>
    <source>
        <tissue evidence="1">Muscle</tissue>
    </source>
</reference>
<accession>A0A5B7IAR7</accession>
<comment type="caution">
    <text evidence="1">The sequence shown here is derived from an EMBL/GenBank/DDBJ whole genome shotgun (WGS) entry which is preliminary data.</text>
</comment>
<dbReference type="Proteomes" id="UP000324222">
    <property type="component" value="Unassembled WGS sequence"/>
</dbReference>
<name>A0A5B7IAR7_PORTR</name>
<gene>
    <name evidence="1" type="ORF">E2C01_073507</name>
</gene>